<dbReference type="STRING" id="559307.C5DZX8"/>
<feature type="domain" description="Spc7 kinetochore protein" evidence="3">
    <location>
        <begin position="314"/>
        <end position="624"/>
    </location>
</feature>
<evidence type="ECO:0000313" key="4">
    <source>
        <dbReference type="EMBL" id="CAR29412.1"/>
    </source>
</evidence>
<feature type="region of interest" description="Disordered" evidence="2">
    <location>
        <begin position="79"/>
        <end position="113"/>
    </location>
</feature>
<sequence length="776" mass="89348">MAKGILKSSQNEEPQFASGLQLPTSSLSRHEVLENGNNTTSRINTLQLENKINRRVSFAPDVTLHSFDFVPQVKDVKLPRRKEKREEDDEKNPEGEESTELSQAEPGQDSEMTMTQVFKPSKEMEMTDIFRPPHDEPMELTQVRRAPENVDDGFEKMESSQIEHATGNLDDGSQTMELSQIQHATENVDGASEQMELTQVQHATGNLDDASEHMELTQVPRATRNVDGASEQMELTQVPRATGNIADESEKMDLTQVHRIIENVDDESEKMELTQVPSRVHTPPAKRRKTMSSEIEEDDDMELSLMRMSPIALRGTDTKPPLSYSLKKFLDAVGVSFLIDTNFIKSQEAVEFPLTKLPVSLHSHQILSKLYVDMPVLEMNEFVCRELWRRVDQSSVQFQDLENQISSSVPPLLFREYFQSSEDMRRLMNQQLQLVKSFAKLESRKAWYDWRIQHFKGLQDVLLENLGLLQEEKTKLDKDLQRAQKNKEETFSLLQVLRKEVELVRDLPSQVYKKESKLADKLQLEKFRQELKAHKIAFNDSQNLRLQRRSLVAEIESKCKELGELKGKLHQLQQKNKTQVTDYDMTKLRRKLEFLSVLSGIQFKGINNSQLLVKCFDLIELSIDLSLSQSAPQKACSLLNNTEPFYNELLEYVISQLQTSTNFLTDLFLQLRKLIPLIKTYFFLKHLFPLTISTANRTTTIQLMDYDIRTDVKYVYKLSMQELITAVLDENSTVSLSVELAQKNKEIPLDVISARFVSKTGRILSWANLKRIHMTT</sequence>
<proteinExistence type="predicted"/>
<dbReference type="GO" id="GO:0034501">
    <property type="term" value="P:protein localization to kinetochore"/>
    <property type="evidence" value="ECO:0007669"/>
    <property type="project" value="TreeGrafter"/>
</dbReference>
<feature type="compositionally biased region" description="Acidic residues" evidence="2">
    <location>
        <begin position="86"/>
        <end position="99"/>
    </location>
</feature>
<organism evidence="4 5">
    <name type="scientific">Zygosaccharomyces rouxii (strain ATCC 2623 / CBS 732 / NBRC 1130 / NCYC 568 / NRRL Y-229)</name>
    <dbReference type="NCBI Taxonomy" id="559307"/>
    <lineage>
        <taxon>Eukaryota</taxon>
        <taxon>Fungi</taxon>
        <taxon>Dikarya</taxon>
        <taxon>Ascomycota</taxon>
        <taxon>Saccharomycotina</taxon>
        <taxon>Saccharomycetes</taxon>
        <taxon>Saccharomycetales</taxon>
        <taxon>Saccharomycetaceae</taxon>
        <taxon>Zygosaccharomyces</taxon>
    </lineage>
</organism>
<dbReference type="KEGG" id="zro:ZYRO0G08052g"/>
<dbReference type="Pfam" id="PF08317">
    <property type="entry name" value="Spc7"/>
    <property type="match status" value="1"/>
</dbReference>
<dbReference type="GO" id="GO:1990758">
    <property type="term" value="P:mitotic sister chromatid biorientation"/>
    <property type="evidence" value="ECO:0007669"/>
    <property type="project" value="TreeGrafter"/>
</dbReference>
<keyword evidence="5" id="KW-1185">Reference proteome</keyword>
<dbReference type="HOGENOM" id="CLU_012537_0_0_1"/>
<feature type="region of interest" description="Disordered" evidence="2">
    <location>
        <begin position="268"/>
        <end position="298"/>
    </location>
</feature>
<dbReference type="FunCoup" id="C5DZX8">
    <property type="interactions" value="110"/>
</dbReference>
<dbReference type="InterPro" id="IPR013253">
    <property type="entry name" value="Spc7_domain"/>
</dbReference>
<dbReference type="GO" id="GO:0000776">
    <property type="term" value="C:kinetochore"/>
    <property type="evidence" value="ECO:0007669"/>
    <property type="project" value="TreeGrafter"/>
</dbReference>
<name>C5DZX8_ZYGRC</name>
<feature type="coiled-coil region" evidence="1">
    <location>
        <begin position="466"/>
        <end position="500"/>
    </location>
</feature>
<feature type="region of interest" description="Disordered" evidence="2">
    <location>
        <begin position="1"/>
        <end position="28"/>
    </location>
</feature>
<dbReference type="AlphaFoldDB" id="C5DZX8"/>
<keyword evidence="1" id="KW-0175">Coiled coil</keyword>
<dbReference type="SMART" id="SM00787">
    <property type="entry name" value="Spc7"/>
    <property type="match status" value="1"/>
</dbReference>
<evidence type="ECO:0000313" key="5">
    <source>
        <dbReference type="Proteomes" id="UP000008536"/>
    </source>
</evidence>
<dbReference type="EMBL" id="CU928179">
    <property type="protein sequence ID" value="CAR29412.1"/>
    <property type="molecule type" value="Genomic_DNA"/>
</dbReference>
<accession>C5DZX8</accession>
<dbReference type="GO" id="GO:0007094">
    <property type="term" value="P:mitotic spindle assembly checkpoint signaling"/>
    <property type="evidence" value="ECO:0007669"/>
    <property type="project" value="TreeGrafter"/>
</dbReference>
<evidence type="ECO:0000256" key="1">
    <source>
        <dbReference type="SAM" id="Coils"/>
    </source>
</evidence>
<evidence type="ECO:0000259" key="3">
    <source>
        <dbReference type="SMART" id="SM00787"/>
    </source>
</evidence>
<dbReference type="InParanoid" id="C5DZX8"/>
<protein>
    <submittedName>
        <fullName evidence="4">ZYRO0G08052p</fullName>
    </submittedName>
</protein>
<dbReference type="InterPro" id="IPR033338">
    <property type="entry name" value="Spc105/Spc7"/>
</dbReference>
<reference evidence="4 5" key="1">
    <citation type="journal article" date="2009" name="Genome Res.">
        <title>Comparative genomics of protoploid Saccharomycetaceae.</title>
        <authorList>
            <consortium name="The Genolevures Consortium"/>
            <person name="Souciet J.-L."/>
            <person name="Dujon B."/>
            <person name="Gaillardin C."/>
            <person name="Johnston M."/>
            <person name="Baret P.V."/>
            <person name="Cliften P."/>
            <person name="Sherman D.J."/>
            <person name="Weissenbach J."/>
            <person name="Westhof E."/>
            <person name="Wincker P."/>
            <person name="Jubin C."/>
            <person name="Poulain J."/>
            <person name="Barbe V."/>
            <person name="Segurens B."/>
            <person name="Artiguenave F."/>
            <person name="Anthouard V."/>
            <person name="Vacherie B."/>
            <person name="Val M.-E."/>
            <person name="Fulton R.S."/>
            <person name="Minx P."/>
            <person name="Wilson R."/>
            <person name="Durrens P."/>
            <person name="Jean G."/>
            <person name="Marck C."/>
            <person name="Martin T."/>
            <person name="Nikolski M."/>
            <person name="Rolland T."/>
            <person name="Seret M.-L."/>
            <person name="Casaregola S."/>
            <person name="Despons L."/>
            <person name="Fairhead C."/>
            <person name="Fischer G."/>
            <person name="Lafontaine I."/>
            <person name="Leh V."/>
            <person name="Lemaire M."/>
            <person name="de Montigny J."/>
            <person name="Neuveglise C."/>
            <person name="Thierry A."/>
            <person name="Blanc-Lenfle I."/>
            <person name="Bleykasten C."/>
            <person name="Diffels J."/>
            <person name="Fritsch E."/>
            <person name="Frangeul L."/>
            <person name="Goeffon A."/>
            <person name="Jauniaux N."/>
            <person name="Kachouri-Lafond R."/>
            <person name="Payen C."/>
            <person name="Potier S."/>
            <person name="Pribylova L."/>
            <person name="Ozanne C."/>
            <person name="Richard G.-F."/>
            <person name="Sacerdot C."/>
            <person name="Straub M.-L."/>
            <person name="Talla E."/>
        </authorList>
    </citation>
    <scope>NUCLEOTIDE SEQUENCE [LARGE SCALE GENOMIC DNA]</scope>
    <source>
        <strain evidence="4 5">ATCC 2623 / CBS 732 / BCRC 21506 / NBRC 1130 / NCYC 568 / NRRL Y-229</strain>
    </source>
</reference>
<dbReference type="Proteomes" id="UP000008536">
    <property type="component" value="Chromosome G"/>
</dbReference>
<evidence type="ECO:0000256" key="2">
    <source>
        <dbReference type="SAM" id="MobiDB-lite"/>
    </source>
</evidence>
<dbReference type="PANTHER" id="PTHR28260:SF1">
    <property type="entry name" value="SPINDLE POLE BODY COMPONENT SPC105"/>
    <property type="match status" value="1"/>
</dbReference>
<dbReference type="PANTHER" id="PTHR28260">
    <property type="entry name" value="SPINDLE POLE BODY COMPONENT SPC105"/>
    <property type="match status" value="1"/>
</dbReference>
<gene>
    <name evidence="4" type="ordered locus">ZYRO0G08052g</name>
</gene>